<proteinExistence type="predicted"/>
<dbReference type="GeneID" id="94836466"/>
<protein>
    <submittedName>
        <fullName evidence="1">Uncharacterized protein</fullName>
    </submittedName>
</protein>
<dbReference type="Proteomes" id="UP000179807">
    <property type="component" value="Unassembled WGS sequence"/>
</dbReference>
<dbReference type="AlphaFoldDB" id="A0A1J4KFM8"/>
<dbReference type="RefSeq" id="XP_068362962.1">
    <property type="nucleotide sequence ID" value="XM_068501762.1"/>
</dbReference>
<sequence>MITPTSMELDQYLHNINSPIEKVITNEVTKDLFHLDYKPLINYLIGNIKGLLSLALLKERNYLSDTAYTLISFRHPTIIRAISKDDNLINCAEEVFSESNPTEIMLNRLSDIISYVFTLEPDKASSSCGYLYCLLKHPEIIGIRNLFIMLFSTHKIFTKAQEHLNKMNFPEFVSQELVQLNYKGCNISDYNNIVFLKTEALFKIIESGAKNPIFSSAYSDINIMNCLLQTFDAPSYVIDAQWAAISSIIPILPEEFLKFFIEPSMSIFLSLDKDIHRHHSCSLNVLTTCLKISTSFVNINFLADLFRYFIKFDKCSEFHISIRNFVIESLKYSEINCSVVIKFAPVLMIEAQLKEYGLIGYSAYPILSAIFDAVSNNKDLADSISEIDSFKDFASGYLKKYRVHLMEPYGGFEPSHQSKP</sequence>
<accession>A0A1J4KFM8</accession>
<organism evidence="1 2">
    <name type="scientific">Tritrichomonas foetus</name>
    <dbReference type="NCBI Taxonomy" id="1144522"/>
    <lineage>
        <taxon>Eukaryota</taxon>
        <taxon>Metamonada</taxon>
        <taxon>Parabasalia</taxon>
        <taxon>Tritrichomonadida</taxon>
        <taxon>Tritrichomonadidae</taxon>
        <taxon>Tritrichomonas</taxon>
    </lineage>
</organism>
<dbReference type="VEuPathDB" id="TrichDB:TRFO_21105"/>
<name>A0A1J4KFM8_9EUKA</name>
<keyword evidence="2" id="KW-1185">Reference proteome</keyword>
<reference evidence="1" key="1">
    <citation type="submission" date="2016-10" db="EMBL/GenBank/DDBJ databases">
        <authorList>
            <person name="Benchimol M."/>
            <person name="Almeida L.G."/>
            <person name="Vasconcelos A.T."/>
            <person name="Perreira-Neves A."/>
            <person name="Rosa I.A."/>
            <person name="Tasca T."/>
            <person name="Bogo M.R."/>
            <person name="de Souza W."/>
        </authorList>
    </citation>
    <scope>NUCLEOTIDE SEQUENCE [LARGE SCALE GENOMIC DNA]</scope>
    <source>
        <strain evidence="1">K</strain>
    </source>
</reference>
<evidence type="ECO:0000313" key="2">
    <source>
        <dbReference type="Proteomes" id="UP000179807"/>
    </source>
</evidence>
<gene>
    <name evidence="1" type="ORF">TRFO_21105</name>
</gene>
<dbReference type="EMBL" id="MLAK01000628">
    <property type="protein sequence ID" value="OHT09826.1"/>
    <property type="molecule type" value="Genomic_DNA"/>
</dbReference>
<evidence type="ECO:0000313" key="1">
    <source>
        <dbReference type="EMBL" id="OHT09826.1"/>
    </source>
</evidence>
<comment type="caution">
    <text evidence="1">The sequence shown here is derived from an EMBL/GenBank/DDBJ whole genome shotgun (WGS) entry which is preliminary data.</text>
</comment>